<dbReference type="Gene3D" id="3.10.105.10">
    <property type="entry name" value="Dipeptide-binding Protein, Domain 3"/>
    <property type="match status" value="1"/>
</dbReference>
<comment type="subcellular location">
    <subcellularLocation>
        <location evidence="1">Periplasm</location>
    </subcellularLocation>
</comment>
<dbReference type="InterPro" id="IPR000914">
    <property type="entry name" value="SBP_5_dom"/>
</dbReference>
<dbReference type="Pfam" id="PF00496">
    <property type="entry name" value="SBP_bac_5"/>
    <property type="match status" value="1"/>
</dbReference>
<feature type="signal peptide" evidence="4">
    <location>
        <begin position="1"/>
        <end position="20"/>
    </location>
</feature>
<dbReference type="RefSeq" id="WP_189681871.1">
    <property type="nucleotide sequence ID" value="NZ_BNCJ01000015.1"/>
</dbReference>
<name>A0A8J3MA47_9RHOB</name>
<accession>A0A8J3MA47</accession>
<protein>
    <submittedName>
        <fullName evidence="6">Solute-binding transporter (Periplasmic)</fullName>
    </submittedName>
</protein>
<dbReference type="InterPro" id="IPR030678">
    <property type="entry name" value="Peptide/Ni-bd"/>
</dbReference>
<dbReference type="InterPro" id="IPR023765">
    <property type="entry name" value="SBP_5_CS"/>
</dbReference>
<dbReference type="CDD" id="cd08517">
    <property type="entry name" value="PBP2_NikA_DppA_OppA_like_13"/>
    <property type="match status" value="1"/>
</dbReference>
<keyword evidence="7" id="KW-1185">Reference proteome</keyword>
<evidence type="ECO:0000256" key="2">
    <source>
        <dbReference type="ARBA" id="ARBA00005695"/>
    </source>
</evidence>
<evidence type="ECO:0000256" key="4">
    <source>
        <dbReference type="SAM" id="SignalP"/>
    </source>
</evidence>
<dbReference type="SUPFAM" id="SSF53850">
    <property type="entry name" value="Periplasmic binding protein-like II"/>
    <property type="match status" value="1"/>
</dbReference>
<comment type="similarity">
    <text evidence="2">Belongs to the bacterial solute-binding protein 5 family.</text>
</comment>
<evidence type="ECO:0000313" key="7">
    <source>
        <dbReference type="Proteomes" id="UP000626220"/>
    </source>
</evidence>
<dbReference type="Gene3D" id="3.40.190.10">
    <property type="entry name" value="Periplasmic binding protein-like II"/>
    <property type="match status" value="1"/>
</dbReference>
<evidence type="ECO:0000313" key="6">
    <source>
        <dbReference type="EMBL" id="GHF64553.1"/>
    </source>
</evidence>
<organism evidence="6 7">
    <name type="scientific">Seohaeicola zhoushanensis</name>
    <dbReference type="NCBI Taxonomy" id="1569283"/>
    <lineage>
        <taxon>Bacteria</taxon>
        <taxon>Pseudomonadati</taxon>
        <taxon>Pseudomonadota</taxon>
        <taxon>Alphaproteobacteria</taxon>
        <taxon>Rhodobacterales</taxon>
        <taxon>Roseobacteraceae</taxon>
        <taxon>Seohaeicola</taxon>
    </lineage>
</organism>
<keyword evidence="3 4" id="KW-0732">Signal</keyword>
<dbReference type="GO" id="GO:1904680">
    <property type="term" value="F:peptide transmembrane transporter activity"/>
    <property type="evidence" value="ECO:0007669"/>
    <property type="project" value="TreeGrafter"/>
</dbReference>
<proteinExistence type="inferred from homology"/>
<sequence>MKQLATAALLALTTAFAAHADEPQKGGTLNMVVQPEPPTVMLGLNKLGPVSFVGSKIYEGLITFAPDMTPQPLLAKSWEISEDGLSYTFHLREGVKWHDGAPFTSADVIYSFSEFLPKAFSRTKRVMSFVEEMTAPDEHTVVFKLKEPYAAFLIIFEVTGGTMVPKHIYEGTDIFKNPANDHPIGTGPFKFDEWNKGSYIHLVRNDDYWQDGKPYLDDLYFRIIPDANSRAIAFEQGQVDLLRGGDVENFEVSRLTAMDGVEMTEKGWEFYDPLAIININTRNAPLDNVKVRQAISYALDRQFMIDAVFGGFGKPAYGPMTERTPYYDPSVLTDYTFDLDKAKALMAESGVTAQNGVYATLDLMPLPYGETWQRQAEYIRQQLKEIGIETNVVSVDVPGWVERTTSGKFDITTNFIYLLGDPAMGVGQTYQSDNQLGRGTAANVDGYENPEIDRIFAEAGKTLDPAKRKAFYAQAQEILSRDAPVIWSHAMSYPTVYRSKIKNLITTAPGLNETFADVWIAK</sequence>
<dbReference type="PIRSF" id="PIRSF002741">
    <property type="entry name" value="MppA"/>
    <property type="match status" value="1"/>
</dbReference>
<dbReference type="PANTHER" id="PTHR30290">
    <property type="entry name" value="PERIPLASMIC BINDING COMPONENT OF ABC TRANSPORTER"/>
    <property type="match status" value="1"/>
</dbReference>
<dbReference type="InterPro" id="IPR039424">
    <property type="entry name" value="SBP_5"/>
</dbReference>
<evidence type="ECO:0000256" key="3">
    <source>
        <dbReference type="ARBA" id="ARBA00022729"/>
    </source>
</evidence>
<dbReference type="PANTHER" id="PTHR30290:SF38">
    <property type="entry name" value="D,D-DIPEPTIDE-BINDING PERIPLASMIC PROTEIN DDPA-RELATED"/>
    <property type="match status" value="1"/>
</dbReference>
<evidence type="ECO:0000256" key="1">
    <source>
        <dbReference type="ARBA" id="ARBA00004418"/>
    </source>
</evidence>
<comment type="caution">
    <text evidence="6">The sequence shown here is derived from an EMBL/GenBank/DDBJ whole genome shotgun (WGS) entry which is preliminary data.</text>
</comment>
<reference evidence="6" key="1">
    <citation type="journal article" date="2014" name="Int. J. Syst. Evol. Microbiol.">
        <title>Complete genome sequence of Corynebacterium casei LMG S-19264T (=DSM 44701T), isolated from a smear-ripened cheese.</title>
        <authorList>
            <consortium name="US DOE Joint Genome Institute (JGI-PGF)"/>
            <person name="Walter F."/>
            <person name="Albersmeier A."/>
            <person name="Kalinowski J."/>
            <person name="Ruckert C."/>
        </authorList>
    </citation>
    <scope>NUCLEOTIDE SEQUENCE</scope>
    <source>
        <strain evidence="6">KCTC 42650</strain>
    </source>
</reference>
<evidence type="ECO:0000259" key="5">
    <source>
        <dbReference type="Pfam" id="PF00496"/>
    </source>
</evidence>
<feature type="chain" id="PRO_5035314721" evidence="4">
    <location>
        <begin position="21"/>
        <end position="522"/>
    </location>
</feature>
<dbReference type="GO" id="GO:0015833">
    <property type="term" value="P:peptide transport"/>
    <property type="evidence" value="ECO:0007669"/>
    <property type="project" value="TreeGrafter"/>
</dbReference>
<dbReference type="Proteomes" id="UP000626220">
    <property type="component" value="Unassembled WGS sequence"/>
</dbReference>
<dbReference type="EMBL" id="BNCJ01000015">
    <property type="protein sequence ID" value="GHF64553.1"/>
    <property type="molecule type" value="Genomic_DNA"/>
</dbReference>
<dbReference type="GO" id="GO:0030288">
    <property type="term" value="C:outer membrane-bounded periplasmic space"/>
    <property type="evidence" value="ECO:0007669"/>
    <property type="project" value="UniProtKB-ARBA"/>
</dbReference>
<feature type="domain" description="Solute-binding protein family 5" evidence="5">
    <location>
        <begin position="69"/>
        <end position="414"/>
    </location>
</feature>
<reference evidence="6" key="2">
    <citation type="submission" date="2020-09" db="EMBL/GenBank/DDBJ databases">
        <authorList>
            <person name="Sun Q."/>
            <person name="Kim S."/>
        </authorList>
    </citation>
    <scope>NUCLEOTIDE SEQUENCE</scope>
    <source>
        <strain evidence="6">KCTC 42650</strain>
    </source>
</reference>
<dbReference type="AlphaFoldDB" id="A0A8J3MA47"/>
<dbReference type="GO" id="GO:0043190">
    <property type="term" value="C:ATP-binding cassette (ABC) transporter complex"/>
    <property type="evidence" value="ECO:0007669"/>
    <property type="project" value="InterPro"/>
</dbReference>
<dbReference type="PROSITE" id="PS01040">
    <property type="entry name" value="SBP_BACTERIAL_5"/>
    <property type="match status" value="1"/>
</dbReference>
<gene>
    <name evidence="6" type="ORF">GCM10017056_39830</name>
</gene>